<feature type="region of interest" description="Disordered" evidence="3">
    <location>
        <begin position="1"/>
        <end position="20"/>
    </location>
</feature>
<feature type="region of interest" description="Disordered" evidence="3">
    <location>
        <begin position="497"/>
        <end position="525"/>
    </location>
</feature>
<gene>
    <name evidence="5" type="ORF">TIFTF001_022031</name>
</gene>
<proteinExistence type="predicted"/>
<dbReference type="AlphaFoldDB" id="A0AA88ALF9"/>
<name>A0AA88ALF9_FICCA</name>
<protein>
    <recommendedName>
        <fullName evidence="4">AAA+ ATPase domain-containing protein</fullName>
    </recommendedName>
</protein>
<dbReference type="Pfam" id="PF19568">
    <property type="entry name" value="Spore_III_AA"/>
    <property type="match status" value="1"/>
</dbReference>
<dbReference type="Proteomes" id="UP001187192">
    <property type="component" value="Unassembled WGS sequence"/>
</dbReference>
<dbReference type="InterPro" id="IPR045735">
    <property type="entry name" value="Spore_III_AA_AAA+_ATPase"/>
</dbReference>
<dbReference type="InterPro" id="IPR027417">
    <property type="entry name" value="P-loop_NTPase"/>
</dbReference>
<dbReference type="FunFam" id="3.40.50.300:FF:001088">
    <property type="entry name" value="uncharacterized protein ycf45 isoform X2"/>
    <property type="match status" value="1"/>
</dbReference>
<evidence type="ECO:0000256" key="2">
    <source>
        <dbReference type="ARBA" id="ARBA00022840"/>
    </source>
</evidence>
<keyword evidence="2" id="KW-0067">ATP-binding</keyword>
<sequence>MEKRRAEKRRSDDGEDDRSVDFLLPLSEPLVASFVADVWEEGWSRGGSSSSPWGAWLAEGDWVTVGGVENSWHSANQIPISTLNYLQSSSFLSPAFRRTRRAHKAVASSASSVPSIPSPEIRRPSDRFVSGNGSQSNSPNSASTSSSSSMRSEAATELEMFLELLPPRMRRELYGHEEIEELIEVVMDLGRKPIARFPSGDWIISDDHIKDEDLRHAISKVGDFSDDNRSGINNSLHRISAIRNRKMQIIGLTCRVGRAASGSAEILHDLVEGGGSILVIGPPGVGKTTLIREIARMLADEYMKRVVIVDTSNEIGGDGDIPHAGIGRARRMQVPNVNLQHNVMIEAVENHMPETIIIDEIGTELEALAASTIAQRGVQLVGTAHGMTIDNIIKNPSLQILVGGIESVTLGDEEAKKRKVQKTILERKGPSTFTCAVELISKYECRVHHRLDATVDAILAGKSPLFEIRKMDAGTKDSQKAIPMSKIICSEISDLATDKERDTESDEEVEELSPSRSKKLSSGRSVNKRTSPVRIYTYKILEADLQQVATVMGLEDQVDVTDDIGMADAILACSSELKQNPWIRSVAKFHRMPVFVMKSNTMAQMVKAVRMILGLESFGSLPKQPFTKSFDIEIKDDAPERKPSLEEIDALEEVRLAIEYIVIPGGEPVELLPRRSEIIARQLELVESYQLAVENSGTEQNPRLQILPMRFSKKGSSKSVKSSSSPQKATNFKSLTRGGGATSVTRLPLLPE</sequence>
<reference evidence="5" key="1">
    <citation type="submission" date="2023-07" db="EMBL/GenBank/DDBJ databases">
        <title>draft genome sequence of fig (Ficus carica).</title>
        <authorList>
            <person name="Takahashi T."/>
            <person name="Nishimura K."/>
        </authorList>
    </citation>
    <scope>NUCLEOTIDE SEQUENCE</scope>
</reference>
<comment type="caution">
    <text evidence="5">The sequence shown here is derived from an EMBL/GenBank/DDBJ whole genome shotgun (WGS) entry which is preliminary data.</text>
</comment>
<feature type="compositionally biased region" description="Low complexity" evidence="3">
    <location>
        <begin position="107"/>
        <end position="119"/>
    </location>
</feature>
<dbReference type="CDD" id="cd00009">
    <property type="entry name" value="AAA"/>
    <property type="match status" value="1"/>
</dbReference>
<feature type="region of interest" description="Disordered" evidence="3">
    <location>
        <begin position="713"/>
        <end position="752"/>
    </location>
</feature>
<evidence type="ECO:0000256" key="1">
    <source>
        <dbReference type="ARBA" id="ARBA00022741"/>
    </source>
</evidence>
<dbReference type="EMBL" id="BTGU01000043">
    <property type="protein sequence ID" value="GMN52897.1"/>
    <property type="molecule type" value="Genomic_DNA"/>
</dbReference>
<dbReference type="Gene3D" id="3.40.50.300">
    <property type="entry name" value="P-loop containing nucleotide triphosphate hydrolases"/>
    <property type="match status" value="1"/>
</dbReference>
<evidence type="ECO:0000256" key="3">
    <source>
        <dbReference type="SAM" id="MobiDB-lite"/>
    </source>
</evidence>
<dbReference type="InterPro" id="IPR034081">
    <property type="entry name" value="R3H_AAA"/>
</dbReference>
<evidence type="ECO:0000313" key="6">
    <source>
        <dbReference type="Proteomes" id="UP001187192"/>
    </source>
</evidence>
<accession>A0AA88ALF9</accession>
<evidence type="ECO:0000259" key="4">
    <source>
        <dbReference type="SMART" id="SM00382"/>
    </source>
</evidence>
<keyword evidence="1" id="KW-0547">Nucleotide-binding</keyword>
<feature type="region of interest" description="Disordered" evidence="3">
    <location>
        <begin position="107"/>
        <end position="150"/>
    </location>
</feature>
<feature type="compositionally biased region" description="Low complexity" evidence="3">
    <location>
        <begin position="130"/>
        <end position="150"/>
    </location>
</feature>
<dbReference type="SUPFAM" id="SSF52540">
    <property type="entry name" value="P-loop containing nucleoside triphosphate hydrolases"/>
    <property type="match status" value="1"/>
</dbReference>
<feature type="domain" description="AAA+ ATPase" evidence="4">
    <location>
        <begin position="273"/>
        <end position="407"/>
    </location>
</feature>
<dbReference type="SMART" id="SM00382">
    <property type="entry name" value="AAA"/>
    <property type="match status" value="1"/>
</dbReference>
<dbReference type="InterPro" id="IPR058670">
    <property type="entry name" value="PTPase_dom"/>
</dbReference>
<dbReference type="CDD" id="cd02645">
    <property type="entry name" value="R3H_AAA"/>
    <property type="match status" value="1"/>
</dbReference>
<evidence type="ECO:0000313" key="5">
    <source>
        <dbReference type="EMBL" id="GMN52897.1"/>
    </source>
</evidence>
<keyword evidence="6" id="KW-1185">Reference proteome</keyword>
<dbReference type="Pfam" id="PF25516">
    <property type="entry name" value="PTPase"/>
    <property type="match status" value="1"/>
</dbReference>
<dbReference type="GO" id="GO:0005524">
    <property type="term" value="F:ATP binding"/>
    <property type="evidence" value="ECO:0007669"/>
    <property type="project" value="UniProtKB-KW"/>
</dbReference>
<dbReference type="InterPro" id="IPR003593">
    <property type="entry name" value="AAA+_ATPase"/>
</dbReference>
<dbReference type="PANTHER" id="PTHR20953:SF14">
    <property type="entry name" value="PROTEIN SEEDLING PLASTID DEVELOPMENT 1"/>
    <property type="match status" value="1"/>
</dbReference>
<organism evidence="5 6">
    <name type="scientific">Ficus carica</name>
    <name type="common">Common fig</name>
    <dbReference type="NCBI Taxonomy" id="3494"/>
    <lineage>
        <taxon>Eukaryota</taxon>
        <taxon>Viridiplantae</taxon>
        <taxon>Streptophyta</taxon>
        <taxon>Embryophyta</taxon>
        <taxon>Tracheophyta</taxon>
        <taxon>Spermatophyta</taxon>
        <taxon>Magnoliopsida</taxon>
        <taxon>eudicotyledons</taxon>
        <taxon>Gunneridae</taxon>
        <taxon>Pentapetalae</taxon>
        <taxon>rosids</taxon>
        <taxon>fabids</taxon>
        <taxon>Rosales</taxon>
        <taxon>Moraceae</taxon>
        <taxon>Ficeae</taxon>
        <taxon>Ficus</taxon>
    </lineage>
</organism>
<dbReference type="PANTHER" id="PTHR20953">
    <property type="entry name" value="KINASE-RELATED"/>
    <property type="match status" value="1"/>
</dbReference>